<proteinExistence type="predicted"/>
<keyword evidence="1 4" id="KW-0732">Signal</keyword>
<dbReference type="PANTHER" id="PTHR42776:SF13">
    <property type="entry name" value="DIPEPTIDYL-PEPTIDASE 5"/>
    <property type="match status" value="1"/>
</dbReference>
<protein>
    <submittedName>
        <fullName evidence="6">Peptidase S9</fullName>
    </submittedName>
</protein>
<name>A0ABQ0MW70_9GAMM</name>
<feature type="domain" description="Peptidase S9 prolyl oligopeptidase catalytic" evidence="5">
    <location>
        <begin position="483"/>
        <end position="700"/>
    </location>
</feature>
<evidence type="ECO:0000313" key="7">
    <source>
        <dbReference type="Proteomes" id="UP000197068"/>
    </source>
</evidence>
<comment type="caution">
    <text evidence="6">The sequence shown here is derived from an EMBL/GenBank/DDBJ whole genome shotgun (WGS) entry which is preliminary data.</text>
</comment>
<evidence type="ECO:0000313" key="6">
    <source>
        <dbReference type="EMBL" id="GAW96621.1"/>
    </source>
</evidence>
<evidence type="ECO:0000259" key="5">
    <source>
        <dbReference type="Pfam" id="PF00326"/>
    </source>
</evidence>
<dbReference type="Gene3D" id="3.40.50.1820">
    <property type="entry name" value="alpha/beta hydrolase"/>
    <property type="match status" value="1"/>
</dbReference>
<keyword evidence="7" id="KW-1185">Reference proteome</keyword>
<gene>
    <name evidence="6" type="ORF">MTCD1_02240</name>
</gene>
<dbReference type="InterPro" id="IPR011042">
    <property type="entry name" value="6-blade_b-propeller_TolB-like"/>
</dbReference>
<dbReference type="Pfam" id="PF07676">
    <property type="entry name" value="PD40"/>
    <property type="match status" value="1"/>
</dbReference>
<dbReference type="PANTHER" id="PTHR42776">
    <property type="entry name" value="SERINE PEPTIDASE S9 FAMILY MEMBER"/>
    <property type="match status" value="1"/>
</dbReference>
<dbReference type="EMBL" id="BDQM01000016">
    <property type="protein sequence ID" value="GAW96621.1"/>
    <property type="molecule type" value="Genomic_DNA"/>
</dbReference>
<evidence type="ECO:0000256" key="1">
    <source>
        <dbReference type="ARBA" id="ARBA00022729"/>
    </source>
</evidence>
<reference evidence="6 7" key="1">
    <citation type="submission" date="2017-06" db="EMBL/GenBank/DDBJ databases">
        <title>Whole Genome Sequences of Colwellia marinimaniae MTCD1.</title>
        <authorList>
            <person name="Kusumoto H."/>
            <person name="Inoue M."/>
            <person name="Tanikawa K."/>
            <person name="Maeji H."/>
            <person name="Cameron J.H."/>
            <person name="Bartlett D.H."/>
        </authorList>
    </citation>
    <scope>NUCLEOTIDE SEQUENCE [LARGE SCALE GENOMIC DNA]</scope>
    <source>
        <strain evidence="6 7">MTCD1</strain>
    </source>
</reference>
<feature type="chain" id="PRO_5046850277" evidence="4">
    <location>
        <begin position="31"/>
        <end position="701"/>
    </location>
</feature>
<sequence length="701" mass="78820">MRLKMKKLFTLAAISLAASVSLSMSVNATAHTNSDVFTVEKLNQLNKLHDVSVSPQGDILIYGLKKGASDNHLYRQDVNTGKVSQFTDHEKSESNVVWADDGQSVYFLSARSGSSQIWQQGINENKAKQISDFPLAINGFKLAKNGQVFALSFTVKPGCDSLACTVAAKKADKEKKYNIRTYEQLMVRHWDVWTTAYKEHLFVAHLSKDGLLNSAQDIMPNWQSDFAGISQVTIHPNASSLAFSAKDSSSKAAAKDHAWTTNFDIFEVALSKGQAAFNLKNITEQNKAWDANPVYSANGRFLAYKSMKIPGYEADKFTLQLRDNRTGKTRAVASDWDRSISSLAFAPDNKTLYVVAQDLGQKSIFSITPEFDEVRKIYNVGSNGDVTSHGSKLYFTRHTLNSPKDIFTIDNHGDDLKQLTAVNKDKLADVNFADYKQFSFKGWHDETVYGYWLKPANFEAGKKYPIAFLVHGGPQGSFGNMFHYRWNAQLWAAQGYGVVMVDFHGSTGYGQEFTHSISRDWGGKPLEDLQKGLEFIVKDQPWLDGDNACALGASYGGYMMNWIAGNWPSGFKCLINHAGLYDMPSFYQTTEELWFPEYDMGGPSWGKETGSNKGKVSPDYEKFNPAAYVNNWQTPMLVIQGELDYRVPYAQSLGAFTTLQRKGIDSRLVMFPDEDHHIRKPDNLVVWYEEVFNWLEKYTKK</sequence>
<evidence type="ECO:0000256" key="2">
    <source>
        <dbReference type="ARBA" id="ARBA00022801"/>
    </source>
</evidence>
<accession>A0ABQ0MW70</accession>
<evidence type="ECO:0000256" key="4">
    <source>
        <dbReference type="SAM" id="SignalP"/>
    </source>
</evidence>
<dbReference type="InterPro" id="IPR029058">
    <property type="entry name" value="AB_hydrolase_fold"/>
</dbReference>
<dbReference type="Pfam" id="PF00326">
    <property type="entry name" value="Peptidase_S9"/>
    <property type="match status" value="1"/>
</dbReference>
<organism evidence="6 7">
    <name type="scientific">Colwellia marinimaniae</name>
    <dbReference type="NCBI Taxonomy" id="1513592"/>
    <lineage>
        <taxon>Bacteria</taxon>
        <taxon>Pseudomonadati</taxon>
        <taxon>Pseudomonadota</taxon>
        <taxon>Gammaproteobacteria</taxon>
        <taxon>Alteromonadales</taxon>
        <taxon>Colwelliaceae</taxon>
        <taxon>Colwellia</taxon>
    </lineage>
</organism>
<dbReference type="InterPro" id="IPR001375">
    <property type="entry name" value="Peptidase_S9_cat"/>
</dbReference>
<dbReference type="Gene3D" id="2.120.10.30">
    <property type="entry name" value="TolB, C-terminal domain"/>
    <property type="match status" value="2"/>
</dbReference>
<feature type="signal peptide" evidence="4">
    <location>
        <begin position="1"/>
        <end position="30"/>
    </location>
</feature>
<dbReference type="SUPFAM" id="SSF53474">
    <property type="entry name" value="alpha/beta-Hydrolases"/>
    <property type="match status" value="1"/>
</dbReference>
<dbReference type="Proteomes" id="UP000197068">
    <property type="component" value="Unassembled WGS sequence"/>
</dbReference>
<keyword evidence="3" id="KW-0645">Protease</keyword>
<dbReference type="InterPro" id="IPR011659">
    <property type="entry name" value="WD40"/>
</dbReference>
<evidence type="ECO:0000256" key="3">
    <source>
        <dbReference type="ARBA" id="ARBA00022825"/>
    </source>
</evidence>
<keyword evidence="3" id="KW-0720">Serine protease</keyword>
<keyword evidence="2" id="KW-0378">Hydrolase</keyword>
<dbReference type="SUPFAM" id="SSF69304">
    <property type="entry name" value="Tricorn protease N-terminal domain"/>
    <property type="match status" value="1"/>
</dbReference>